<dbReference type="InterPro" id="IPR040442">
    <property type="entry name" value="Pyrv_kinase-like_dom_sf"/>
</dbReference>
<dbReference type="GO" id="GO:0016829">
    <property type="term" value="F:lyase activity"/>
    <property type="evidence" value="ECO:0007669"/>
    <property type="project" value="UniProtKB-KW"/>
</dbReference>
<dbReference type="AlphaFoldDB" id="A0A395S887"/>
<evidence type="ECO:0000256" key="4">
    <source>
        <dbReference type="PIRSR" id="PIRSR015582-1"/>
    </source>
</evidence>
<dbReference type="PANTHER" id="PTHR32308:SF0">
    <property type="entry name" value="HPCH_HPAI ALDOLASE_CITRATE LYASE DOMAIN-CONTAINING PROTEIN"/>
    <property type="match status" value="1"/>
</dbReference>
<evidence type="ECO:0000256" key="5">
    <source>
        <dbReference type="PIRSR" id="PIRSR015582-2"/>
    </source>
</evidence>
<dbReference type="PIRSF" id="PIRSF015582">
    <property type="entry name" value="Cit_lyase_B"/>
    <property type="match status" value="1"/>
</dbReference>
<feature type="binding site" evidence="4">
    <location>
        <position position="147"/>
    </location>
    <ligand>
        <name>substrate</name>
    </ligand>
</feature>
<reference evidence="7 8" key="1">
    <citation type="journal article" date="2018" name="PLoS Pathog.">
        <title>Evolution of structural diversity of trichothecenes, a family of toxins produced by plant pathogenic and entomopathogenic fungi.</title>
        <authorList>
            <person name="Proctor R.H."/>
            <person name="McCormick S.P."/>
            <person name="Kim H.S."/>
            <person name="Cardoza R.E."/>
            <person name="Stanley A.M."/>
            <person name="Lindo L."/>
            <person name="Kelly A."/>
            <person name="Brown D.W."/>
            <person name="Lee T."/>
            <person name="Vaughan M.M."/>
            <person name="Alexander N.J."/>
            <person name="Busman M."/>
            <person name="Gutierrez S."/>
        </authorList>
    </citation>
    <scope>NUCLEOTIDE SEQUENCE [LARGE SCALE GENOMIC DNA]</scope>
    <source>
        <strain evidence="7 8">NRRL 3299</strain>
    </source>
</reference>
<dbReference type="Pfam" id="PF03328">
    <property type="entry name" value="HpcH_HpaI"/>
    <property type="match status" value="1"/>
</dbReference>
<dbReference type="GO" id="GO:0000287">
    <property type="term" value="F:magnesium ion binding"/>
    <property type="evidence" value="ECO:0007669"/>
    <property type="project" value="TreeGrafter"/>
</dbReference>
<dbReference type="STRING" id="5514.A0A395S887"/>
<evidence type="ECO:0000256" key="2">
    <source>
        <dbReference type="ARBA" id="ARBA00022723"/>
    </source>
</evidence>
<dbReference type="InterPro" id="IPR011206">
    <property type="entry name" value="Citrate_lyase_beta/mcl1/mcl2"/>
</dbReference>
<keyword evidence="2 5" id="KW-0479">Metal-binding</keyword>
<feature type="binding site" evidence="5">
    <location>
        <position position="147"/>
    </location>
    <ligand>
        <name>Mg(2+)</name>
        <dbReference type="ChEBI" id="CHEBI:18420"/>
    </ligand>
</feature>
<gene>
    <name evidence="7" type="ORF">FSPOR_5279</name>
</gene>
<keyword evidence="3 5" id="KW-0460">Magnesium</keyword>
<feature type="binding site" evidence="5">
    <location>
        <position position="174"/>
    </location>
    <ligand>
        <name>Mg(2+)</name>
        <dbReference type="ChEBI" id="CHEBI:18420"/>
    </ligand>
</feature>
<dbReference type="InterPro" id="IPR005000">
    <property type="entry name" value="Aldolase/citrate-lyase_domain"/>
</dbReference>
<comment type="caution">
    <text evidence="7">The sequence shown here is derived from an EMBL/GenBank/DDBJ whole genome shotgun (WGS) entry which is preliminary data.</text>
</comment>
<feature type="binding site" evidence="4">
    <location>
        <position position="83"/>
    </location>
    <ligand>
        <name>substrate</name>
    </ligand>
</feature>
<dbReference type="Proteomes" id="UP000266152">
    <property type="component" value="Unassembled WGS sequence"/>
</dbReference>
<name>A0A395S887_FUSSP</name>
<keyword evidence="7" id="KW-0456">Lyase</keyword>
<organism evidence="7 8">
    <name type="scientific">Fusarium sporotrichioides</name>
    <dbReference type="NCBI Taxonomy" id="5514"/>
    <lineage>
        <taxon>Eukaryota</taxon>
        <taxon>Fungi</taxon>
        <taxon>Dikarya</taxon>
        <taxon>Ascomycota</taxon>
        <taxon>Pezizomycotina</taxon>
        <taxon>Sordariomycetes</taxon>
        <taxon>Hypocreomycetidae</taxon>
        <taxon>Hypocreales</taxon>
        <taxon>Nectriaceae</taxon>
        <taxon>Fusarium</taxon>
    </lineage>
</organism>
<keyword evidence="8" id="KW-1185">Reference proteome</keyword>
<dbReference type="GO" id="GO:0006107">
    <property type="term" value="P:oxaloacetate metabolic process"/>
    <property type="evidence" value="ECO:0007669"/>
    <property type="project" value="TreeGrafter"/>
</dbReference>
<sequence>MASKSLIRRAMLLIEKLKRDTPVPSSSSKMLAKSRNLTVDCVAYDLEDSVAPDQKQHAREALRNFLQNLKHDRPKGIKEIAVRVNATDTKHIEDDLRAVVDTPGLNTIVLPKVQTAADINLVADAICHLQHDLGNSHSPLSIIALVETAKGLINLNEISAASPLISGLAFAAEDFCHDLSITRTPSLTELLFARSAIVTVARAHEIPSTLDLVTTSFKGEEGIRHLELECADGKRLGFNGKQLVHPNQVEVAQRVFSPSEEELTWAVKVTIGDAKAMADQGRGAWTLDGKMIDVPVVKKAQAIVAKAEACGMDVQSLRDTWKDLQPQ</sequence>
<evidence type="ECO:0000313" key="8">
    <source>
        <dbReference type="Proteomes" id="UP000266152"/>
    </source>
</evidence>
<accession>A0A395S887</accession>
<evidence type="ECO:0000313" key="7">
    <source>
        <dbReference type="EMBL" id="RGP68540.1"/>
    </source>
</evidence>
<evidence type="ECO:0000256" key="3">
    <source>
        <dbReference type="ARBA" id="ARBA00022842"/>
    </source>
</evidence>
<evidence type="ECO:0000256" key="1">
    <source>
        <dbReference type="ARBA" id="ARBA00001946"/>
    </source>
</evidence>
<dbReference type="SUPFAM" id="SSF51621">
    <property type="entry name" value="Phosphoenolpyruvate/pyruvate domain"/>
    <property type="match status" value="1"/>
</dbReference>
<proteinExistence type="predicted"/>
<protein>
    <submittedName>
        <fullName evidence="7">Citrate lyase subunit beta</fullName>
    </submittedName>
</protein>
<dbReference type="PANTHER" id="PTHR32308">
    <property type="entry name" value="LYASE BETA SUBUNIT, PUTATIVE (AFU_ORTHOLOGUE AFUA_4G13030)-RELATED"/>
    <property type="match status" value="1"/>
</dbReference>
<dbReference type="InterPro" id="IPR015813">
    <property type="entry name" value="Pyrv/PenolPyrv_kinase-like_dom"/>
</dbReference>
<comment type="cofactor">
    <cofactor evidence="1">
        <name>Mg(2+)</name>
        <dbReference type="ChEBI" id="CHEBI:18420"/>
    </cofactor>
</comment>
<dbReference type="EMBL" id="PXOF01000070">
    <property type="protein sequence ID" value="RGP68540.1"/>
    <property type="molecule type" value="Genomic_DNA"/>
</dbReference>
<feature type="domain" description="HpcH/HpaI aldolase/citrate lyase" evidence="6">
    <location>
        <begin position="23"/>
        <end position="246"/>
    </location>
</feature>
<dbReference type="Gene3D" id="3.20.20.60">
    <property type="entry name" value="Phosphoenolpyruvate-binding domains"/>
    <property type="match status" value="1"/>
</dbReference>
<evidence type="ECO:0000259" key="6">
    <source>
        <dbReference type="Pfam" id="PF03328"/>
    </source>
</evidence>